<dbReference type="InterPro" id="IPR013766">
    <property type="entry name" value="Thioredoxin_domain"/>
</dbReference>
<feature type="domain" description="Thioredoxin" evidence="2">
    <location>
        <begin position="1"/>
        <end position="110"/>
    </location>
</feature>
<evidence type="ECO:0000313" key="6">
    <source>
        <dbReference type="Proteomes" id="UP001150062"/>
    </source>
</evidence>
<dbReference type="AlphaFoldDB" id="A0AAV7ZWC4"/>
<dbReference type="Pfam" id="PF00085">
    <property type="entry name" value="Thioredoxin"/>
    <property type="match status" value="2"/>
</dbReference>
<proteinExistence type="predicted"/>
<name>A0AAV7ZWC4_9EUKA</name>
<keyword evidence="1" id="KW-1015">Disulfide bond</keyword>
<dbReference type="EMBL" id="JAOAOG010000323">
    <property type="protein sequence ID" value="KAJ6229151.1"/>
    <property type="molecule type" value="Genomic_DNA"/>
</dbReference>
<protein>
    <submittedName>
        <fullName evidence="3">Thioredoxin-like protein</fullName>
    </submittedName>
</protein>
<evidence type="ECO:0000259" key="2">
    <source>
        <dbReference type="PROSITE" id="PS51352"/>
    </source>
</evidence>
<dbReference type="PANTHER" id="PTHR46115">
    <property type="entry name" value="THIOREDOXIN-LIKE PROTEIN 1"/>
    <property type="match status" value="1"/>
</dbReference>
<evidence type="ECO:0000313" key="4">
    <source>
        <dbReference type="EMBL" id="KAJ6229151.1"/>
    </source>
</evidence>
<dbReference type="EMBL" id="JANTQA010000021">
    <property type="protein sequence ID" value="KAJ3446296.1"/>
    <property type="molecule type" value="Genomic_DNA"/>
</dbReference>
<gene>
    <name evidence="3" type="ORF">M0812_08833</name>
    <name evidence="4" type="ORF">M0813_08068</name>
</gene>
<reference evidence="3" key="2">
    <citation type="submission" date="2022-08" db="EMBL/GenBank/DDBJ databases">
        <title>Novel sulphate-reducing endosymbionts in the free-living metamonad Anaeramoeba.</title>
        <authorList>
            <person name="Jerlstrom-Hultqvist J."/>
            <person name="Cepicka I."/>
            <person name="Gallot-Lavallee L."/>
            <person name="Salas-Leiva D."/>
            <person name="Curtis B.A."/>
            <person name="Zahonova K."/>
            <person name="Pipaliya S."/>
            <person name="Dacks J."/>
            <person name="Roger A.J."/>
        </authorList>
    </citation>
    <scope>NUCLEOTIDE SEQUENCE</scope>
    <source>
        <strain evidence="3">Busselton2</strain>
    </source>
</reference>
<feature type="domain" description="Thioredoxin" evidence="2">
    <location>
        <begin position="119"/>
        <end position="250"/>
    </location>
</feature>
<dbReference type="CDD" id="cd02947">
    <property type="entry name" value="TRX_family"/>
    <property type="match status" value="1"/>
</dbReference>
<evidence type="ECO:0000256" key="1">
    <source>
        <dbReference type="ARBA" id="ARBA00023157"/>
    </source>
</evidence>
<accession>A0AAV7ZWC4</accession>
<comment type="caution">
    <text evidence="3">The sequence shown here is derived from an EMBL/GenBank/DDBJ whole genome shotgun (WGS) entry which is preliminary data.</text>
</comment>
<dbReference type="SUPFAM" id="SSF52833">
    <property type="entry name" value="Thioredoxin-like"/>
    <property type="match status" value="2"/>
</dbReference>
<evidence type="ECO:0000313" key="3">
    <source>
        <dbReference type="EMBL" id="KAJ3446296.1"/>
    </source>
</evidence>
<evidence type="ECO:0000313" key="5">
    <source>
        <dbReference type="Proteomes" id="UP001146793"/>
    </source>
</evidence>
<dbReference type="Proteomes" id="UP001150062">
    <property type="component" value="Unassembled WGS sequence"/>
</dbReference>
<sequence length="250" mass="28482">MSSGNVIHINTDNEFTNHIKNSGTKLVVVDWYANWCGPCKMIAPILIQLSLKYTSVVFLKVDIDKLKQLATVFGITKMPTFTFFKGGNKIHTFSGANPEKLEQKIIELMEYALPKTINVDEKSEKPKKKNNRNENKSETVNLVTQLDELQELLKTNSTKIAVLFFSAEWSKPSQRISTVFEEYSLSEKQFLFIKVDVDSSNEIVEEYEILSTPTIFFNKINEEGGLKQNLATITGGNVSKFRRTIKELKK</sequence>
<dbReference type="Gene3D" id="3.40.30.10">
    <property type="entry name" value="Glutaredoxin"/>
    <property type="match status" value="2"/>
</dbReference>
<dbReference type="InterPro" id="IPR036249">
    <property type="entry name" value="Thioredoxin-like_sf"/>
</dbReference>
<organism evidence="3 5">
    <name type="scientific">Anaeramoeba flamelloides</name>
    <dbReference type="NCBI Taxonomy" id="1746091"/>
    <lineage>
        <taxon>Eukaryota</taxon>
        <taxon>Metamonada</taxon>
        <taxon>Anaeramoebidae</taxon>
        <taxon>Anaeramoeba</taxon>
    </lineage>
</organism>
<dbReference type="FunFam" id="3.40.30.10:FF:000245">
    <property type="entry name" value="Thioredoxin"/>
    <property type="match status" value="1"/>
</dbReference>
<dbReference type="PRINTS" id="PR00421">
    <property type="entry name" value="THIOREDOXIN"/>
</dbReference>
<dbReference type="PROSITE" id="PS51352">
    <property type="entry name" value="THIOREDOXIN_2"/>
    <property type="match status" value="2"/>
</dbReference>
<dbReference type="Proteomes" id="UP001146793">
    <property type="component" value="Unassembled WGS sequence"/>
</dbReference>
<keyword evidence="6" id="KW-1185">Reference proteome</keyword>
<reference evidence="4" key="1">
    <citation type="submission" date="2022-08" db="EMBL/GenBank/DDBJ databases">
        <title>Novel sulfate-reducing endosymbionts in the free-living metamonad Anaeramoeba.</title>
        <authorList>
            <person name="Jerlstrom-Hultqvist J."/>
            <person name="Cepicka I."/>
            <person name="Gallot-Lavallee L."/>
            <person name="Salas-Leiva D."/>
            <person name="Curtis B.A."/>
            <person name="Zahonova K."/>
            <person name="Pipaliya S."/>
            <person name="Dacks J."/>
            <person name="Roger A.J."/>
        </authorList>
    </citation>
    <scope>NUCLEOTIDE SEQUENCE</scope>
    <source>
        <strain evidence="4">Schooner1</strain>
    </source>
</reference>